<dbReference type="HOGENOM" id="CLU_3015609_0_0_1"/>
<dbReference type="EMBL" id="GL945486">
    <property type="protein sequence ID" value="EGN94951.1"/>
    <property type="molecule type" value="Genomic_DNA"/>
</dbReference>
<evidence type="ECO:0000313" key="1">
    <source>
        <dbReference type="EMBL" id="EGN94951.1"/>
    </source>
</evidence>
<organism evidence="2">
    <name type="scientific">Serpula lacrymans var. lacrymans (strain S7.3)</name>
    <name type="common">Dry rot fungus</name>
    <dbReference type="NCBI Taxonomy" id="936435"/>
    <lineage>
        <taxon>Eukaryota</taxon>
        <taxon>Fungi</taxon>
        <taxon>Dikarya</taxon>
        <taxon>Basidiomycota</taxon>
        <taxon>Agaricomycotina</taxon>
        <taxon>Agaricomycetes</taxon>
        <taxon>Agaricomycetidae</taxon>
        <taxon>Boletales</taxon>
        <taxon>Coniophorineae</taxon>
        <taxon>Serpulaceae</taxon>
        <taxon>Serpula</taxon>
    </lineage>
</organism>
<reference evidence="2" key="1">
    <citation type="journal article" date="2011" name="Science">
        <title>The plant cell wall-decomposing machinery underlies the functional diversity of forest fungi.</title>
        <authorList>
            <person name="Eastwood D.C."/>
            <person name="Floudas D."/>
            <person name="Binder M."/>
            <person name="Majcherczyk A."/>
            <person name="Schneider P."/>
            <person name="Aerts A."/>
            <person name="Asiegbu F.O."/>
            <person name="Baker S.E."/>
            <person name="Barry K."/>
            <person name="Bendiksby M."/>
            <person name="Blumentritt M."/>
            <person name="Coutinho P.M."/>
            <person name="Cullen D."/>
            <person name="de Vries R.P."/>
            <person name="Gathman A."/>
            <person name="Goodell B."/>
            <person name="Henrissat B."/>
            <person name="Ihrmark K."/>
            <person name="Kauserud H."/>
            <person name="Kohler A."/>
            <person name="LaButti K."/>
            <person name="Lapidus A."/>
            <person name="Lavin J.L."/>
            <person name="Lee Y.-H."/>
            <person name="Lindquist E."/>
            <person name="Lilly W."/>
            <person name="Lucas S."/>
            <person name="Morin E."/>
            <person name="Murat C."/>
            <person name="Oguiza J.A."/>
            <person name="Park J."/>
            <person name="Pisabarro A.G."/>
            <person name="Riley R."/>
            <person name="Rosling A."/>
            <person name="Salamov A."/>
            <person name="Schmidt O."/>
            <person name="Schmutz J."/>
            <person name="Skrede I."/>
            <person name="Stenlid J."/>
            <person name="Wiebenga A."/>
            <person name="Xie X."/>
            <person name="Kuees U."/>
            <person name="Hibbett D.S."/>
            <person name="Hoffmeister D."/>
            <person name="Hoegberg N."/>
            <person name="Martin F."/>
            <person name="Grigoriev I.V."/>
            <person name="Watkinson S.C."/>
        </authorList>
    </citation>
    <scope>NUCLEOTIDE SEQUENCE [LARGE SCALE GENOMIC DNA]</scope>
    <source>
        <strain evidence="2">strain S7.3</strain>
    </source>
</reference>
<gene>
    <name evidence="1" type="ORF">SERLA73DRAFT_170866</name>
</gene>
<accession>F8Q8P6</accession>
<keyword evidence="2" id="KW-1185">Reference proteome</keyword>
<dbReference type="InParanoid" id="F8Q8P6"/>
<dbReference type="Proteomes" id="UP000008063">
    <property type="component" value="Unassembled WGS sequence"/>
</dbReference>
<proteinExistence type="predicted"/>
<evidence type="ECO:0000313" key="2">
    <source>
        <dbReference type="Proteomes" id="UP000008063"/>
    </source>
</evidence>
<sequence>MRGNLPKVLRKGGRLGTEVPNLILNKYMCRENTSTITAKIHTHMPTTKDRLNIRYI</sequence>
<dbReference type="AlphaFoldDB" id="F8Q8P6"/>
<protein>
    <submittedName>
        <fullName evidence="1">Uncharacterized protein</fullName>
    </submittedName>
</protein>
<name>F8Q8P6_SERL3</name>